<sequence>MNCLPRMLSHPKNELLVSLADSRRREERFSPQHTLGAGFNYKLRVAQETSIMPFPGWNNEPVAVMKLNDTSEQYAPKNKGVSIDVRAYEYWPRRFCKIFLYTKHETL</sequence>
<protein>
    <submittedName>
        <fullName evidence="1">Uncharacterized protein</fullName>
    </submittedName>
</protein>
<dbReference type="EMBL" id="AVOT02088679">
    <property type="protein sequence ID" value="MBW0571710.1"/>
    <property type="molecule type" value="Genomic_DNA"/>
</dbReference>
<evidence type="ECO:0000313" key="1">
    <source>
        <dbReference type="EMBL" id="MBW0571710.1"/>
    </source>
</evidence>
<proteinExistence type="predicted"/>
<accession>A0A9Q3JYC9</accession>
<organism evidence="1 2">
    <name type="scientific">Austropuccinia psidii MF-1</name>
    <dbReference type="NCBI Taxonomy" id="1389203"/>
    <lineage>
        <taxon>Eukaryota</taxon>
        <taxon>Fungi</taxon>
        <taxon>Dikarya</taxon>
        <taxon>Basidiomycota</taxon>
        <taxon>Pucciniomycotina</taxon>
        <taxon>Pucciniomycetes</taxon>
        <taxon>Pucciniales</taxon>
        <taxon>Sphaerophragmiaceae</taxon>
        <taxon>Austropuccinia</taxon>
    </lineage>
</organism>
<evidence type="ECO:0000313" key="2">
    <source>
        <dbReference type="Proteomes" id="UP000765509"/>
    </source>
</evidence>
<gene>
    <name evidence="1" type="ORF">O181_111425</name>
</gene>
<comment type="caution">
    <text evidence="1">The sequence shown here is derived from an EMBL/GenBank/DDBJ whole genome shotgun (WGS) entry which is preliminary data.</text>
</comment>
<reference evidence="1" key="1">
    <citation type="submission" date="2021-03" db="EMBL/GenBank/DDBJ databases">
        <title>Draft genome sequence of rust myrtle Austropuccinia psidii MF-1, a brazilian biotype.</title>
        <authorList>
            <person name="Quecine M.C."/>
            <person name="Pachon D.M.R."/>
            <person name="Bonatelli M.L."/>
            <person name="Correr F.H."/>
            <person name="Franceschini L.M."/>
            <person name="Leite T.F."/>
            <person name="Margarido G.R.A."/>
            <person name="Almeida C.A."/>
            <person name="Ferrarezi J.A."/>
            <person name="Labate C.A."/>
        </authorList>
    </citation>
    <scope>NUCLEOTIDE SEQUENCE</scope>
    <source>
        <strain evidence="1">MF-1</strain>
    </source>
</reference>
<name>A0A9Q3JYC9_9BASI</name>
<dbReference type="AlphaFoldDB" id="A0A9Q3JYC9"/>
<dbReference type="Proteomes" id="UP000765509">
    <property type="component" value="Unassembled WGS sequence"/>
</dbReference>
<keyword evidence="2" id="KW-1185">Reference proteome</keyword>